<proteinExistence type="predicted"/>
<dbReference type="AlphaFoldDB" id="S9PRA1"/>
<accession>S9PRA1</accession>
<reference evidence="1" key="1">
    <citation type="submission" date="2013-05" db="EMBL/GenBank/DDBJ databases">
        <title>Genome assembly of Cystobacter fuscus DSM 2262.</title>
        <authorList>
            <person name="Sharma G."/>
            <person name="Khatri I."/>
            <person name="Kaur C."/>
            <person name="Mayilraj S."/>
            <person name="Subramanian S."/>
        </authorList>
    </citation>
    <scope>NUCLEOTIDE SEQUENCE [LARGE SCALE GENOMIC DNA]</scope>
    <source>
        <strain evidence="1">DSM 2262</strain>
    </source>
</reference>
<sequence length="38" mass="4081">MGEELSAYSVPQLETIAEFLTRSGQVLQDVAGRLKTAA</sequence>
<gene>
    <name evidence="1" type="ORF">D187_000467</name>
</gene>
<evidence type="ECO:0000313" key="2">
    <source>
        <dbReference type="Proteomes" id="UP000011682"/>
    </source>
</evidence>
<organism evidence="1 2">
    <name type="scientific">Cystobacter fuscus (strain ATCC 25194 / DSM 2262 / NBRC 100088 / M29)</name>
    <dbReference type="NCBI Taxonomy" id="1242864"/>
    <lineage>
        <taxon>Bacteria</taxon>
        <taxon>Pseudomonadati</taxon>
        <taxon>Myxococcota</taxon>
        <taxon>Myxococcia</taxon>
        <taxon>Myxococcales</taxon>
        <taxon>Cystobacterineae</taxon>
        <taxon>Archangiaceae</taxon>
        <taxon>Cystobacter</taxon>
    </lineage>
</organism>
<protein>
    <submittedName>
        <fullName evidence="1">Uncharacterized protein</fullName>
    </submittedName>
</protein>
<name>S9PRA1_CYSF2</name>
<dbReference type="Proteomes" id="UP000011682">
    <property type="component" value="Unassembled WGS sequence"/>
</dbReference>
<dbReference type="EMBL" id="ANAH02000001">
    <property type="protein sequence ID" value="EPX65042.1"/>
    <property type="molecule type" value="Genomic_DNA"/>
</dbReference>
<comment type="caution">
    <text evidence="1">The sequence shown here is derived from an EMBL/GenBank/DDBJ whole genome shotgun (WGS) entry which is preliminary data.</text>
</comment>
<keyword evidence="2" id="KW-1185">Reference proteome</keyword>
<evidence type="ECO:0000313" key="1">
    <source>
        <dbReference type="EMBL" id="EPX65042.1"/>
    </source>
</evidence>